<dbReference type="PROSITE" id="PS51257">
    <property type="entry name" value="PROKAR_LIPOPROTEIN"/>
    <property type="match status" value="1"/>
</dbReference>
<name>A0A0G1PWE1_9BACT</name>
<evidence type="ECO:0000313" key="3">
    <source>
        <dbReference type="EMBL" id="KKU09773.1"/>
    </source>
</evidence>
<protein>
    <recommendedName>
        <fullName evidence="5">Lipoprotein</fullName>
    </recommendedName>
</protein>
<keyword evidence="1" id="KW-0812">Transmembrane</keyword>
<feature type="signal peptide" evidence="2">
    <location>
        <begin position="1"/>
        <end position="24"/>
    </location>
</feature>
<keyword evidence="1" id="KW-0472">Membrane</keyword>
<reference evidence="3 4" key="1">
    <citation type="journal article" date="2015" name="Nature">
        <title>rRNA introns, odd ribosomes, and small enigmatic genomes across a large radiation of phyla.</title>
        <authorList>
            <person name="Brown C.T."/>
            <person name="Hug L.A."/>
            <person name="Thomas B.C."/>
            <person name="Sharon I."/>
            <person name="Castelle C.J."/>
            <person name="Singh A."/>
            <person name="Wilkins M.J."/>
            <person name="Williams K.H."/>
            <person name="Banfield J.F."/>
        </authorList>
    </citation>
    <scope>NUCLEOTIDE SEQUENCE [LARGE SCALE GENOMIC DNA]</scope>
</reference>
<sequence>MKTRKWFTILVALVFLALALTACATTNPFKGVALEETGEVCGFWNGLWDGWTGFFAILASIFGGNYSMYEVHNNGNWYDFGFWLGAGALFRVIDTIVESVHRCIKRNSLSRGRPCRRATSRKERIEALFEYWF</sequence>
<comment type="caution">
    <text evidence="3">The sequence shown here is derived from an EMBL/GenBank/DDBJ whole genome shotgun (WGS) entry which is preliminary data.</text>
</comment>
<evidence type="ECO:0000256" key="1">
    <source>
        <dbReference type="SAM" id="Phobius"/>
    </source>
</evidence>
<dbReference type="EMBL" id="LCLA01000031">
    <property type="protein sequence ID" value="KKU09773.1"/>
    <property type="molecule type" value="Genomic_DNA"/>
</dbReference>
<evidence type="ECO:0000313" key="4">
    <source>
        <dbReference type="Proteomes" id="UP000034329"/>
    </source>
</evidence>
<dbReference type="PATRIC" id="fig|1618581.3.peg.509"/>
<proteinExistence type="predicted"/>
<keyword evidence="2" id="KW-0732">Signal</keyword>
<keyword evidence="1" id="KW-1133">Transmembrane helix</keyword>
<evidence type="ECO:0000256" key="2">
    <source>
        <dbReference type="SAM" id="SignalP"/>
    </source>
</evidence>
<gene>
    <name evidence="3" type="ORF">UX13_C0031G0012</name>
</gene>
<accession>A0A0G1PWE1</accession>
<dbReference type="Proteomes" id="UP000034329">
    <property type="component" value="Unassembled WGS sequence"/>
</dbReference>
<organism evidence="3 4">
    <name type="scientific">Candidatus Woesebacteria bacterium GW2011_GWB1_45_5</name>
    <dbReference type="NCBI Taxonomy" id="1618581"/>
    <lineage>
        <taxon>Bacteria</taxon>
        <taxon>Candidatus Woeseibacteriota</taxon>
    </lineage>
</organism>
<feature type="transmembrane region" description="Helical" evidence="1">
    <location>
        <begin position="48"/>
        <end position="68"/>
    </location>
</feature>
<dbReference type="AlphaFoldDB" id="A0A0G1PWE1"/>
<evidence type="ECO:0008006" key="5">
    <source>
        <dbReference type="Google" id="ProtNLM"/>
    </source>
</evidence>
<feature type="chain" id="PRO_5002539076" description="Lipoprotein" evidence="2">
    <location>
        <begin position="25"/>
        <end position="133"/>
    </location>
</feature>